<dbReference type="GO" id="GO:0003677">
    <property type="term" value="F:DNA binding"/>
    <property type="evidence" value="ECO:0007669"/>
    <property type="project" value="InterPro"/>
</dbReference>
<dbReference type="SUPFAM" id="SSF46689">
    <property type="entry name" value="Homeodomain-like"/>
    <property type="match status" value="1"/>
</dbReference>
<feature type="domain" description="Transposase Tc1-like" evidence="2">
    <location>
        <begin position="66"/>
        <end position="137"/>
    </location>
</feature>
<proteinExistence type="predicted"/>
<evidence type="ECO:0000259" key="4">
    <source>
        <dbReference type="Pfam" id="PF13518"/>
    </source>
</evidence>
<dbReference type="Pfam" id="PF13518">
    <property type="entry name" value="HTH_28"/>
    <property type="match status" value="1"/>
</dbReference>
<evidence type="ECO:0008006" key="7">
    <source>
        <dbReference type="Google" id="ProtNLM"/>
    </source>
</evidence>
<reference evidence="6" key="1">
    <citation type="submission" date="2018-06" db="EMBL/GenBank/DDBJ databases">
        <title>Genome assembly of Danube salmon.</title>
        <authorList>
            <person name="Macqueen D.J."/>
            <person name="Gundappa M.K."/>
        </authorList>
    </citation>
    <scope>NUCLEOTIDE SEQUENCE [LARGE SCALE GENOMIC DNA]</scope>
</reference>
<name>A0A4W5JL05_9TELE</name>
<dbReference type="GO" id="GO:0015074">
    <property type="term" value="P:DNA integration"/>
    <property type="evidence" value="ECO:0007669"/>
    <property type="project" value="InterPro"/>
</dbReference>
<dbReference type="Gene3D" id="3.30.420.10">
    <property type="entry name" value="Ribonuclease H-like superfamily/Ribonuclease H"/>
    <property type="match status" value="1"/>
</dbReference>
<feature type="compositionally biased region" description="Basic and acidic residues" evidence="1">
    <location>
        <begin position="44"/>
        <end position="54"/>
    </location>
</feature>
<dbReference type="GeneTree" id="ENSGT00940000166084"/>
<dbReference type="InterPro" id="IPR047655">
    <property type="entry name" value="Transpos_IS630-like"/>
</dbReference>
<dbReference type="PANTHER" id="PTHR23022">
    <property type="entry name" value="TRANSPOSABLE ELEMENT-RELATED"/>
    <property type="match status" value="1"/>
</dbReference>
<dbReference type="InterPro" id="IPR052338">
    <property type="entry name" value="Transposase_5"/>
</dbReference>
<reference evidence="5" key="2">
    <citation type="submission" date="2025-08" db="UniProtKB">
        <authorList>
            <consortium name="Ensembl"/>
        </authorList>
    </citation>
    <scope>IDENTIFICATION</scope>
</reference>
<dbReference type="InterPro" id="IPR055247">
    <property type="entry name" value="InsJ-like_HTH"/>
</dbReference>
<dbReference type="GO" id="GO:0006313">
    <property type="term" value="P:DNA transposition"/>
    <property type="evidence" value="ECO:0007669"/>
    <property type="project" value="InterPro"/>
</dbReference>
<dbReference type="InterPro" id="IPR036397">
    <property type="entry name" value="RNaseH_sf"/>
</dbReference>
<dbReference type="PANTHER" id="PTHR23022:SF135">
    <property type="entry name" value="SI:DKEY-77F5.3"/>
    <property type="match status" value="1"/>
</dbReference>
<keyword evidence="6" id="KW-1185">Reference proteome</keyword>
<dbReference type="Pfam" id="PF13358">
    <property type="entry name" value="DDE_3"/>
    <property type="match status" value="1"/>
</dbReference>
<dbReference type="NCBIfam" id="NF033545">
    <property type="entry name" value="transpos_IS630"/>
    <property type="match status" value="1"/>
</dbReference>
<protein>
    <recommendedName>
        <fullName evidence="7">Tc1-like transposase DDE domain-containing protein</fullName>
    </recommendedName>
</protein>
<dbReference type="AlphaFoldDB" id="A0A4W5JL05"/>
<evidence type="ECO:0000313" key="5">
    <source>
        <dbReference type="Ensembl" id="ENSHHUP00000005528.1"/>
    </source>
</evidence>
<sequence>MPRVPAHLHERALGMLQGGMRTADVARAINCNVCTVRRLRQRYRETGRTADRPRSGRPRVTTPAQDRYIRTSHLRDRYRMATTTARVTPGTHNPSISAQTVRNRLREAGLRACRPVVRQVLTRHHRQQRRLWAQTHRRWTRQDWQKVLFTDESRFCLTRGDGRIRVYRRRNERYTEACTLERDRFGGGGSVMVWGGVSQHHRTELVVIAGNLNAVRYREDILLPHVVPFLQAHPDMTLQHDNATSHTARSVRDFLQDRNVSVLPWPAKSPDLNPIEHVWDLLDRRVRARAIPPRNVRELAGALVEEWGNISQQELANLVQSMRRRCTAVLNAAGGHTRY</sequence>
<dbReference type="STRING" id="62062.ENSHHUP00000005528"/>
<dbReference type="Ensembl" id="ENSHHUT00000005706.1">
    <property type="protein sequence ID" value="ENSHHUP00000005528.1"/>
    <property type="gene ID" value="ENSHHUG00000003424.1"/>
</dbReference>
<dbReference type="Pfam" id="PF01498">
    <property type="entry name" value="HTH_Tnp_Tc3_2"/>
    <property type="match status" value="1"/>
</dbReference>
<organism evidence="5 6">
    <name type="scientific">Hucho hucho</name>
    <name type="common">huchen</name>
    <dbReference type="NCBI Taxonomy" id="62062"/>
    <lineage>
        <taxon>Eukaryota</taxon>
        <taxon>Metazoa</taxon>
        <taxon>Chordata</taxon>
        <taxon>Craniata</taxon>
        <taxon>Vertebrata</taxon>
        <taxon>Euteleostomi</taxon>
        <taxon>Actinopterygii</taxon>
        <taxon>Neopterygii</taxon>
        <taxon>Teleostei</taxon>
        <taxon>Protacanthopterygii</taxon>
        <taxon>Salmoniformes</taxon>
        <taxon>Salmonidae</taxon>
        <taxon>Salmoninae</taxon>
        <taxon>Hucho</taxon>
    </lineage>
</organism>
<reference evidence="5" key="3">
    <citation type="submission" date="2025-09" db="UniProtKB">
        <authorList>
            <consortium name="Ensembl"/>
        </authorList>
    </citation>
    <scope>IDENTIFICATION</scope>
</reference>
<dbReference type="Proteomes" id="UP000314982">
    <property type="component" value="Unassembled WGS sequence"/>
</dbReference>
<evidence type="ECO:0000259" key="2">
    <source>
        <dbReference type="Pfam" id="PF01498"/>
    </source>
</evidence>
<feature type="domain" description="Insertion element IS150 protein InsJ-like helix-turn-helix" evidence="4">
    <location>
        <begin position="14"/>
        <end position="59"/>
    </location>
</feature>
<dbReference type="InterPro" id="IPR002492">
    <property type="entry name" value="Transposase_Tc1-like"/>
</dbReference>
<evidence type="ECO:0000313" key="6">
    <source>
        <dbReference type="Proteomes" id="UP000314982"/>
    </source>
</evidence>
<dbReference type="InterPro" id="IPR009057">
    <property type="entry name" value="Homeodomain-like_sf"/>
</dbReference>
<evidence type="ECO:0000256" key="1">
    <source>
        <dbReference type="SAM" id="MobiDB-lite"/>
    </source>
</evidence>
<feature type="region of interest" description="Disordered" evidence="1">
    <location>
        <begin position="44"/>
        <end position="63"/>
    </location>
</feature>
<feature type="domain" description="Tc1-like transposase DDE" evidence="3">
    <location>
        <begin position="147"/>
        <end position="291"/>
    </location>
</feature>
<accession>A0A4W5JL05</accession>
<dbReference type="InterPro" id="IPR038717">
    <property type="entry name" value="Tc1-like_DDE_dom"/>
</dbReference>
<evidence type="ECO:0000259" key="3">
    <source>
        <dbReference type="Pfam" id="PF13358"/>
    </source>
</evidence>